<keyword evidence="3" id="KW-1185">Reference proteome</keyword>
<keyword evidence="2" id="KW-0378">Hydrolase</keyword>
<dbReference type="EMBL" id="JBFTWV010000133">
    <property type="protein sequence ID" value="KAL2785797.1"/>
    <property type="molecule type" value="Genomic_DNA"/>
</dbReference>
<protein>
    <submittedName>
        <fullName evidence="2">P-loop containing nucleoside triphosphate hydrolase protein</fullName>
    </submittedName>
</protein>
<dbReference type="InterPro" id="IPR003593">
    <property type="entry name" value="AAA+_ATPase"/>
</dbReference>
<dbReference type="Pfam" id="PF22942">
    <property type="entry name" value="DUF7025"/>
    <property type="match status" value="1"/>
</dbReference>
<evidence type="ECO:0000313" key="3">
    <source>
        <dbReference type="Proteomes" id="UP001610563"/>
    </source>
</evidence>
<dbReference type="InterPro" id="IPR027417">
    <property type="entry name" value="P-loop_NTPase"/>
</dbReference>
<dbReference type="CDD" id="cd19481">
    <property type="entry name" value="RecA-like_protease"/>
    <property type="match status" value="1"/>
</dbReference>
<organism evidence="2 3">
    <name type="scientific">Aspergillus keveii</name>
    <dbReference type="NCBI Taxonomy" id="714993"/>
    <lineage>
        <taxon>Eukaryota</taxon>
        <taxon>Fungi</taxon>
        <taxon>Dikarya</taxon>
        <taxon>Ascomycota</taxon>
        <taxon>Pezizomycotina</taxon>
        <taxon>Eurotiomycetes</taxon>
        <taxon>Eurotiomycetidae</taxon>
        <taxon>Eurotiales</taxon>
        <taxon>Aspergillaceae</taxon>
        <taxon>Aspergillus</taxon>
        <taxon>Aspergillus subgen. Nidulantes</taxon>
    </lineage>
</organism>
<name>A0ABR4FRB1_9EURO</name>
<dbReference type="PANTHER" id="PTHR46411">
    <property type="entry name" value="FAMILY ATPASE, PUTATIVE-RELATED"/>
    <property type="match status" value="1"/>
</dbReference>
<proteinExistence type="predicted"/>
<evidence type="ECO:0000259" key="1">
    <source>
        <dbReference type="SMART" id="SM00382"/>
    </source>
</evidence>
<dbReference type="InterPro" id="IPR054289">
    <property type="entry name" value="DUF7025"/>
</dbReference>
<dbReference type="SUPFAM" id="SSF52540">
    <property type="entry name" value="P-loop containing nucleoside triphosphate hydrolases"/>
    <property type="match status" value="1"/>
</dbReference>
<evidence type="ECO:0000313" key="2">
    <source>
        <dbReference type="EMBL" id="KAL2785797.1"/>
    </source>
</evidence>
<dbReference type="SMART" id="SM00382">
    <property type="entry name" value="AAA"/>
    <property type="match status" value="1"/>
</dbReference>
<gene>
    <name evidence="2" type="ORF">BJX66DRAFT_49555</name>
</gene>
<accession>A0ABR4FRB1</accession>
<dbReference type="InterPro" id="IPR003959">
    <property type="entry name" value="ATPase_AAA_core"/>
</dbReference>
<dbReference type="PANTHER" id="PTHR46411:SF2">
    <property type="entry name" value="AAA+ ATPASE DOMAIN-CONTAINING PROTEIN"/>
    <property type="match status" value="1"/>
</dbReference>
<dbReference type="Gene3D" id="3.40.50.300">
    <property type="entry name" value="P-loop containing nucleotide triphosphate hydrolases"/>
    <property type="match status" value="1"/>
</dbReference>
<reference evidence="2 3" key="1">
    <citation type="submission" date="2024-07" db="EMBL/GenBank/DDBJ databases">
        <title>Section-level genome sequencing and comparative genomics of Aspergillus sections Usti and Cavernicolus.</title>
        <authorList>
            <consortium name="Lawrence Berkeley National Laboratory"/>
            <person name="Nybo J.L."/>
            <person name="Vesth T.C."/>
            <person name="Theobald S."/>
            <person name="Frisvad J.C."/>
            <person name="Larsen T.O."/>
            <person name="Kjaerboelling I."/>
            <person name="Rothschild-Mancinelli K."/>
            <person name="Lyhne E.K."/>
            <person name="Kogle M.E."/>
            <person name="Barry K."/>
            <person name="Clum A."/>
            <person name="Na H."/>
            <person name="Ledsgaard L."/>
            <person name="Lin J."/>
            <person name="Lipzen A."/>
            <person name="Kuo A."/>
            <person name="Riley R."/>
            <person name="Mondo S."/>
            <person name="Labutti K."/>
            <person name="Haridas S."/>
            <person name="Pangalinan J."/>
            <person name="Salamov A.A."/>
            <person name="Simmons B.A."/>
            <person name="Magnuson J.K."/>
            <person name="Chen J."/>
            <person name="Drula E."/>
            <person name="Henrissat B."/>
            <person name="Wiebenga A."/>
            <person name="Lubbers R.J."/>
            <person name="Gomes A.C."/>
            <person name="Makela M.R."/>
            <person name="Stajich J."/>
            <person name="Grigoriev I.V."/>
            <person name="Mortensen U.H."/>
            <person name="De Vries R.P."/>
            <person name="Baker S.E."/>
            <person name="Andersen M.R."/>
        </authorList>
    </citation>
    <scope>NUCLEOTIDE SEQUENCE [LARGE SCALE GENOMIC DNA]</scope>
    <source>
        <strain evidence="2 3">CBS 209.92</strain>
    </source>
</reference>
<dbReference type="Proteomes" id="UP001610563">
    <property type="component" value="Unassembled WGS sequence"/>
</dbReference>
<comment type="caution">
    <text evidence="2">The sequence shown here is derived from an EMBL/GenBank/DDBJ whole genome shotgun (WGS) entry which is preliminary data.</text>
</comment>
<feature type="domain" description="AAA+ ATPase" evidence="1">
    <location>
        <begin position="477"/>
        <end position="604"/>
    </location>
</feature>
<dbReference type="GO" id="GO:0016787">
    <property type="term" value="F:hydrolase activity"/>
    <property type="evidence" value="ECO:0007669"/>
    <property type="project" value="UniProtKB-KW"/>
</dbReference>
<sequence>MAELPHLYDVYDKLHLSRADKPDGEKTPEAFNGRFFDVTEAWLSENEPGEAYPTGTATVTSSISDRRFGDFSLILRRIIVPQREPHLQLEIQSITLRSEFRRVAQHLSNAINLNRNPIVIPAPYSALYHAKDELQTAIQQATSDTTRQELQLLETFQDEHMARAIKDIQSSLCIGKISCDCLWSLFKPGELLLLTIETPLAHRRSILSCGVCLQYTTHERERLWEVHIRHMAVGDDTIGTTDVQYRFPMFVGYKSIDSLSVYPLRYCKDEKAVRTELEERGRKYLRLCFSNHSSASRMVPVIQQYAGPVWTPAKYRSTQGCSLYDPATTTIRGRVIIDLAGFISENSVFQSKIIATCLRGSGKASSYDSNDYTTEHSASHVIGPQLNRLTAGEQVNNFDELDSESLMAFPARIPGYSLVTKTAGFLLVDGLDPVEWEMETVKDLMGKNRRMRQVRDIVAGFTYRAHSFGYSIAEKGRGLVFLFYGPSGSGKTLTSECVAESLARPLYRVNGSDLGSTSDEIENNLQLVFGRVARWEAILLLDEADAYMAERQDDSLDRNTLVSILLRLLEYQSGIVVLTTNRYQSFDAAFHSRVHVRIQFAGLTSEERKTVWQTSLNKAASSTHHTLELTNEDYERLAGLELDGRSIHNAVRVAELSTSQKEGEITLGDIKSVLEICLGKVTDKLKRQLEELCTL</sequence>
<dbReference type="Pfam" id="PF00004">
    <property type="entry name" value="AAA"/>
    <property type="match status" value="1"/>
</dbReference>